<sequence>MDSNRAFTNDGDNQRYLKRTKMASMDDEERGVPSIKTFENIIDKIETKALKSVETAKTKVSEILKKERHASVTVTIDLLKMFAAVAAIAVISGLIVYHVSNN</sequence>
<evidence type="ECO:0000313" key="2">
    <source>
        <dbReference type="EMBL" id="RMX66685.1"/>
    </source>
</evidence>
<comment type="caution">
    <text evidence="2">The sequence shown here is derived from an EMBL/GenBank/DDBJ whole genome shotgun (WGS) entry which is preliminary data.</text>
</comment>
<keyword evidence="1" id="KW-1133">Transmembrane helix</keyword>
<reference evidence="4 5" key="1">
    <citation type="submission" date="2018-06" db="EMBL/GenBank/DDBJ databases">
        <title>Comparative genomics of downy mildews reveals potential adaptations to biotrophy.</title>
        <authorList>
            <person name="Fletcher K."/>
            <person name="Klosterman S.J."/>
            <person name="Derevnina L."/>
            <person name="Martin F."/>
            <person name="Koike S."/>
            <person name="Reyes Chin-Wo S."/>
            <person name="Mou B."/>
            <person name="Michelmore R."/>
        </authorList>
    </citation>
    <scope>NUCLEOTIDE SEQUENCE [LARGE SCALE GENOMIC DNA]</scope>
    <source>
        <strain evidence="3 5">R13</strain>
        <strain evidence="2 4">R14</strain>
    </source>
</reference>
<protein>
    <submittedName>
        <fullName evidence="2">Uncharacterized protein</fullName>
    </submittedName>
</protein>
<dbReference type="Proteomes" id="UP000282087">
    <property type="component" value="Unassembled WGS sequence"/>
</dbReference>
<feature type="transmembrane region" description="Helical" evidence="1">
    <location>
        <begin position="78"/>
        <end position="99"/>
    </location>
</feature>
<keyword evidence="1" id="KW-0812">Transmembrane</keyword>
<dbReference type="AlphaFoldDB" id="A0A3M6VI44"/>
<dbReference type="EMBL" id="QKXF01000182">
    <property type="protein sequence ID" value="RQM14871.1"/>
    <property type="molecule type" value="Genomic_DNA"/>
</dbReference>
<evidence type="ECO:0000313" key="3">
    <source>
        <dbReference type="EMBL" id="RQM14871.1"/>
    </source>
</evidence>
<proteinExistence type="predicted"/>
<evidence type="ECO:0000313" key="4">
    <source>
        <dbReference type="Proteomes" id="UP000282087"/>
    </source>
</evidence>
<gene>
    <name evidence="3" type="ORF">DD237_005115</name>
    <name evidence="2" type="ORF">DD238_004471</name>
</gene>
<keyword evidence="1" id="KW-0472">Membrane</keyword>
<organism evidence="2 4">
    <name type="scientific">Peronospora effusa</name>
    <dbReference type="NCBI Taxonomy" id="542832"/>
    <lineage>
        <taxon>Eukaryota</taxon>
        <taxon>Sar</taxon>
        <taxon>Stramenopiles</taxon>
        <taxon>Oomycota</taxon>
        <taxon>Peronosporomycetes</taxon>
        <taxon>Peronosporales</taxon>
        <taxon>Peronosporaceae</taxon>
        <taxon>Peronospora</taxon>
    </lineage>
</organism>
<dbReference type="VEuPathDB" id="FungiDB:DD237_005115"/>
<dbReference type="EMBL" id="QLLG01000192">
    <property type="protein sequence ID" value="RMX66685.1"/>
    <property type="molecule type" value="Genomic_DNA"/>
</dbReference>
<evidence type="ECO:0000256" key="1">
    <source>
        <dbReference type="SAM" id="Phobius"/>
    </source>
</evidence>
<dbReference type="Proteomes" id="UP000286097">
    <property type="component" value="Unassembled WGS sequence"/>
</dbReference>
<dbReference type="OrthoDB" id="168408at2759"/>
<accession>A0A3M6VI44</accession>
<keyword evidence="4" id="KW-1185">Reference proteome</keyword>
<name>A0A3M6VI44_9STRA</name>
<evidence type="ECO:0000313" key="5">
    <source>
        <dbReference type="Proteomes" id="UP000286097"/>
    </source>
</evidence>